<comment type="caution">
    <text evidence="1">The sequence shown here is derived from an EMBL/GenBank/DDBJ whole genome shotgun (WGS) entry which is preliminary data.</text>
</comment>
<organism evidence="1 2">
    <name type="scientific">Actinophytocola oryzae</name>
    <dbReference type="NCBI Taxonomy" id="502181"/>
    <lineage>
        <taxon>Bacteria</taxon>
        <taxon>Bacillati</taxon>
        <taxon>Actinomycetota</taxon>
        <taxon>Actinomycetes</taxon>
        <taxon>Pseudonocardiales</taxon>
        <taxon>Pseudonocardiaceae</taxon>
    </lineage>
</organism>
<keyword evidence="2" id="KW-1185">Reference proteome</keyword>
<protein>
    <submittedName>
        <fullName evidence="1">Uncharacterized protein DUF1877</fullName>
    </submittedName>
</protein>
<dbReference type="EMBL" id="SOCP01000014">
    <property type="protein sequence ID" value="TDV44300.1"/>
    <property type="molecule type" value="Genomic_DNA"/>
</dbReference>
<evidence type="ECO:0000313" key="2">
    <source>
        <dbReference type="Proteomes" id="UP000294927"/>
    </source>
</evidence>
<evidence type="ECO:0000313" key="1">
    <source>
        <dbReference type="EMBL" id="TDV44300.1"/>
    </source>
</evidence>
<name>A0A4R7V5S0_9PSEU</name>
<dbReference type="Gene3D" id="3.40.1760.10">
    <property type="entry name" value="YfbM-like super family"/>
    <property type="match status" value="1"/>
</dbReference>
<dbReference type="Pfam" id="PF08974">
    <property type="entry name" value="DUF1877"/>
    <property type="match status" value="1"/>
</dbReference>
<dbReference type="Proteomes" id="UP000294927">
    <property type="component" value="Unassembled WGS sequence"/>
</dbReference>
<sequence length="157" mass="17412">MITQYLRLTPAEADQLRRLLAEAPDEAYEFVDRDEDQARGMDTDKAWAGLEFLLAKLGPPVNVISGGTAVTDDEWGYDSPRLLGPDEVAEASRFLDGTPFARLAELYDPAELTAAEVYPMMWDEDWALEYLGGVHTALVTFFHDAAAASDSVLLWLN</sequence>
<dbReference type="InterPro" id="IPR035944">
    <property type="entry name" value="YfbM-like_sf"/>
</dbReference>
<dbReference type="AlphaFoldDB" id="A0A4R7V5S0"/>
<dbReference type="InterPro" id="IPR015068">
    <property type="entry name" value="DUF1877"/>
</dbReference>
<gene>
    <name evidence="1" type="ORF">CLV71_114210</name>
</gene>
<accession>A0A4R7V5S0</accession>
<reference evidence="1 2" key="1">
    <citation type="submission" date="2019-03" db="EMBL/GenBank/DDBJ databases">
        <title>Genomic Encyclopedia of Archaeal and Bacterial Type Strains, Phase II (KMG-II): from individual species to whole genera.</title>
        <authorList>
            <person name="Goeker M."/>
        </authorList>
    </citation>
    <scope>NUCLEOTIDE SEQUENCE [LARGE SCALE GENOMIC DNA]</scope>
    <source>
        <strain evidence="1 2">DSM 45499</strain>
    </source>
</reference>
<proteinExistence type="predicted"/>
<dbReference type="SUPFAM" id="SSF111069">
    <property type="entry name" value="Hypothetical protein yfbM"/>
    <property type="match status" value="1"/>
</dbReference>